<dbReference type="EMBL" id="ACGK02000001">
    <property type="protein sequence ID" value="EGF23394.1"/>
    <property type="molecule type" value="Genomic_DNA"/>
</dbReference>
<keyword evidence="3" id="KW-0326">Glycosidase</keyword>
<dbReference type="GO" id="GO:0005576">
    <property type="term" value="C:extracellular region"/>
    <property type="evidence" value="ECO:0007669"/>
    <property type="project" value="TreeGrafter"/>
</dbReference>
<evidence type="ECO:0000256" key="2">
    <source>
        <dbReference type="ARBA" id="ARBA00023180"/>
    </source>
</evidence>
<keyword evidence="6" id="KW-1185">Reference proteome</keyword>
<dbReference type="PANTHER" id="PTHR31297">
    <property type="entry name" value="GLUCAN ENDO-1,6-BETA-GLUCOSIDASE B"/>
    <property type="match status" value="1"/>
</dbReference>
<dbReference type="eggNOG" id="COG2730">
    <property type="taxonomic scope" value="Bacteria"/>
</dbReference>
<evidence type="ECO:0000256" key="1">
    <source>
        <dbReference type="ARBA" id="ARBA00022801"/>
    </source>
</evidence>
<evidence type="ECO:0000313" key="5">
    <source>
        <dbReference type="EMBL" id="EGF23394.1"/>
    </source>
</evidence>
<dbReference type="InterPro" id="IPR017853">
    <property type="entry name" value="GH"/>
</dbReference>
<dbReference type="SUPFAM" id="SSF51445">
    <property type="entry name" value="(Trans)glycosidases"/>
    <property type="match status" value="1"/>
</dbReference>
<protein>
    <submittedName>
        <fullName evidence="5">Uncharacterized protein</fullName>
    </submittedName>
</protein>
<name>F1T3V0_9ACTN</name>
<dbReference type="GO" id="GO:0008422">
    <property type="term" value="F:beta-glucosidase activity"/>
    <property type="evidence" value="ECO:0007669"/>
    <property type="project" value="TreeGrafter"/>
</dbReference>
<comment type="caution">
    <text evidence="5">The sequence shown here is derived from an EMBL/GenBank/DDBJ whole genome shotgun (WGS) entry which is preliminary data.</text>
</comment>
<dbReference type="GO" id="GO:0071555">
    <property type="term" value="P:cell wall organization"/>
    <property type="evidence" value="ECO:0007669"/>
    <property type="project" value="UniProtKB-KW"/>
</dbReference>
<proteinExistence type="predicted"/>
<reference evidence="5 6" key="1">
    <citation type="submission" date="2011-02" db="EMBL/GenBank/DDBJ databases">
        <authorList>
            <person name="Muzny D."/>
            <person name="Qin X."/>
            <person name="Buhay C."/>
            <person name="Dugan-Rocha S."/>
            <person name="Ding Y."/>
            <person name="Chen G."/>
            <person name="Hawes A."/>
            <person name="Holder M."/>
            <person name="Jhangiani S."/>
            <person name="Johnson A."/>
            <person name="Khan Z."/>
            <person name="Li Z."/>
            <person name="Liu W."/>
            <person name="Liu X."/>
            <person name="Perez L."/>
            <person name="Shen H."/>
            <person name="Wang Q."/>
            <person name="Watt J."/>
            <person name="Xi L."/>
            <person name="Xin Y."/>
            <person name="Zhou J."/>
            <person name="Deng J."/>
            <person name="Jiang H."/>
            <person name="Liu Y."/>
            <person name="Qu J."/>
            <person name="Song X.-Z."/>
            <person name="Zhang L."/>
            <person name="Villasana D."/>
            <person name="Johnson A."/>
            <person name="Liu J."/>
            <person name="Liyanage D."/>
            <person name="Lorensuhewa L."/>
            <person name="Robinson T."/>
            <person name="Song A."/>
            <person name="Song B.-B."/>
            <person name="Dinh H."/>
            <person name="Thornton R."/>
            <person name="Coyle M."/>
            <person name="Francisco L."/>
            <person name="Jackson L."/>
            <person name="Javaid M."/>
            <person name="Korchina V."/>
            <person name="Kovar C."/>
            <person name="Mata R."/>
            <person name="Mathew T."/>
            <person name="Ngo R."/>
            <person name="Nguyen L."/>
            <person name="Nguyen N."/>
            <person name="Okwuonu G."/>
            <person name="Ongeri F."/>
            <person name="Pham C."/>
            <person name="Simmons D."/>
            <person name="Wilczek-Boney K."/>
            <person name="Hale W."/>
            <person name="Jakkamsetti A."/>
            <person name="Pham P."/>
            <person name="Ruth R."/>
            <person name="San Lucas F."/>
            <person name="Warren J."/>
            <person name="Zhang J."/>
            <person name="Zhao Z."/>
            <person name="Zhou C."/>
            <person name="Zhu D."/>
            <person name="Lee S."/>
            <person name="Bess C."/>
            <person name="Blankenburg K."/>
            <person name="Forbes L."/>
            <person name="Fu Q."/>
            <person name="Gubbala S."/>
            <person name="Hirani K."/>
            <person name="Jayaseelan J.C."/>
            <person name="Lara F."/>
            <person name="Munidasa M."/>
            <person name="Palculict T."/>
            <person name="Patil S."/>
            <person name="Pu L.-L."/>
            <person name="Saada N."/>
            <person name="Tang L."/>
            <person name="Weissenberger G."/>
            <person name="Zhu Y."/>
            <person name="Hemphill L."/>
            <person name="Shang Y."/>
            <person name="Youmans B."/>
            <person name="Ayvaz T."/>
            <person name="Ross M."/>
            <person name="Santibanez J."/>
            <person name="Aqrawi P."/>
            <person name="Gross S."/>
            <person name="Joshi V."/>
            <person name="Fowler G."/>
            <person name="Nazareth L."/>
            <person name="Reid J."/>
            <person name="Worley K."/>
            <person name="Petrosino J."/>
            <person name="Highlander S."/>
            <person name="Gibbs R."/>
        </authorList>
    </citation>
    <scope>NUCLEOTIDE SEQUENCE [LARGE SCALE GENOMIC DNA]</scope>
    <source>
        <strain evidence="5 6">DSM 15829</strain>
    </source>
</reference>
<dbReference type="OrthoDB" id="4771662at2"/>
<keyword evidence="1" id="KW-0378">Hydrolase</keyword>
<dbReference type="GeneID" id="93211097"/>
<sequence>MSDIALHGVNLSGWLKLEPWITPEYFAQAQVLDECAMVKSMSKQTYTDLIQYHRSTFIGEIDFKNIAARGFNAVRLCVPFYVFGDAGPFTSQFIGCADYVDQAFDWADEIGLKIVLVLDINPGNEGELSEYVPEFSSFNTYKHDALKTLSALAKRYAYRAALAGFELAAHPRIQKTFAFKRQSGIPAHLLRNYYREGYDIIRSLAGDDVLVIMPDAHEPHMWRSFMASGNYKHTMLDIHLDHFDEYFEMRGALTTQTLLATSKNYLHAAQKNGFKLMVGTWCSALPGLDSAMTPEGHIAQERIYMSDQLDLYRACDAWFFQTWKTQGRLSGWDARHAFSSFERRMICA</sequence>
<keyword evidence="4" id="KW-0961">Cell wall biogenesis/degradation</keyword>
<keyword evidence="2" id="KW-0325">Glycoprotein</keyword>
<dbReference type="Gene3D" id="3.20.20.80">
    <property type="entry name" value="Glycosidases"/>
    <property type="match status" value="1"/>
</dbReference>
<evidence type="ECO:0000313" key="6">
    <source>
        <dbReference type="Proteomes" id="UP000005947"/>
    </source>
</evidence>
<dbReference type="InterPro" id="IPR050386">
    <property type="entry name" value="Glycosyl_hydrolase_5"/>
</dbReference>
<evidence type="ECO:0000256" key="4">
    <source>
        <dbReference type="ARBA" id="ARBA00023316"/>
    </source>
</evidence>
<organism evidence="5 6">
    <name type="scientific">Fannyhessea vaginae DSM 15829</name>
    <dbReference type="NCBI Taxonomy" id="525256"/>
    <lineage>
        <taxon>Bacteria</taxon>
        <taxon>Bacillati</taxon>
        <taxon>Actinomycetota</taxon>
        <taxon>Coriobacteriia</taxon>
        <taxon>Coriobacteriales</taxon>
        <taxon>Atopobiaceae</taxon>
        <taxon>Fannyhessea</taxon>
    </lineage>
</organism>
<dbReference type="Proteomes" id="UP000005947">
    <property type="component" value="Unassembled WGS sequence"/>
</dbReference>
<evidence type="ECO:0000256" key="3">
    <source>
        <dbReference type="ARBA" id="ARBA00023295"/>
    </source>
</evidence>
<dbReference type="AlphaFoldDB" id="F1T3V0"/>
<accession>F1T3V0</accession>
<gene>
    <name evidence="5" type="ORF">HMPREF0091_10341</name>
</gene>
<dbReference type="PANTHER" id="PTHR31297:SF34">
    <property type="entry name" value="GLUCAN 1,3-BETA-GLUCOSIDASE 2"/>
    <property type="match status" value="1"/>
</dbReference>
<dbReference type="RefSeq" id="WP_006302465.1">
    <property type="nucleotide sequence ID" value="NZ_ACGK02000001.1"/>
</dbReference>
<dbReference type="GO" id="GO:0009986">
    <property type="term" value="C:cell surface"/>
    <property type="evidence" value="ECO:0007669"/>
    <property type="project" value="TreeGrafter"/>
</dbReference>
<dbReference type="GO" id="GO:0009251">
    <property type="term" value="P:glucan catabolic process"/>
    <property type="evidence" value="ECO:0007669"/>
    <property type="project" value="TreeGrafter"/>
</dbReference>